<feature type="repeat" description="Pumilio" evidence="3">
    <location>
        <begin position="612"/>
        <end position="647"/>
    </location>
</feature>
<evidence type="ECO:0000259" key="5">
    <source>
        <dbReference type="PROSITE" id="PS50303"/>
    </source>
</evidence>
<feature type="repeat" description="Pumilio" evidence="3">
    <location>
        <begin position="865"/>
        <end position="902"/>
    </location>
</feature>
<feature type="repeat" description="Pumilio" evidence="3">
    <location>
        <begin position="684"/>
        <end position="720"/>
    </location>
</feature>
<feature type="region of interest" description="Disordered" evidence="4">
    <location>
        <begin position="207"/>
        <end position="296"/>
    </location>
</feature>
<evidence type="ECO:0000256" key="3">
    <source>
        <dbReference type="PROSITE-ProRule" id="PRU00317"/>
    </source>
</evidence>
<dbReference type="Proteomes" id="UP000503462">
    <property type="component" value="Chromosome 5"/>
</dbReference>
<dbReference type="InterPro" id="IPR033712">
    <property type="entry name" value="Pumilio_RNA-bd"/>
</dbReference>
<evidence type="ECO:0000256" key="2">
    <source>
        <dbReference type="ARBA" id="ARBA00024893"/>
    </source>
</evidence>
<comment type="function">
    <text evidence="2">RNA-binding nucleolar protein required for pre-rRNA processing. Involved in production of 18S rRNA and assembly of small ribosomal subunit.</text>
</comment>
<keyword evidence="7" id="KW-1185">Reference proteome</keyword>
<dbReference type="SUPFAM" id="SSF48371">
    <property type="entry name" value="ARM repeat"/>
    <property type="match status" value="1"/>
</dbReference>
<dbReference type="PANTHER" id="PTHR12537">
    <property type="entry name" value="RNA BINDING PROTEIN PUMILIO-RELATED"/>
    <property type="match status" value="1"/>
</dbReference>
<feature type="compositionally biased region" description="Polar residues" evidence="4">
    <location>
        <begin position="267"/>
        <end position="280"/>
    </location>
</feature>
<proteinExistence type="predicted"/>
<dbReference type="SMART" id="SM00025">
    <property type="entry name" value="Pumilio"/>
    <property type="match status" value="8"/>
</dbReference>
<feature type="repeat" description="Pumilio" evidence="3">
    <location>
        <begin position="829"/>
        <end position="864"/>
    </location>
</feature>
<feature type="repeat" description="Pumilio" evidence="3">
    <location>
        <begin position="757"/>
        <end position="792"/>
    </location>
</feature>
<reference evidence="6 7" key="1">
    <citation type="journal article" date="2016" name="Sci. Rep.">
        <title>Peltaster fructicola genome reveals evolution from an invasive phytopathogen to an ectophytic parasite.</title>
        <authorList>
            <person name="Xu C."/>
            <person name="Chen H."/>
            <person name="Gleason M.L."/>
            <person name="Xu J.R."/>
            <person name="Liu H."/>
            <person name="Zhang R."/>
            <person name="Sun G."/>
        </authorList>
    </citation>
    <scope>NUCLEOTIDE SEQUENCE [LARGE SCALE GENOMIC DNA]</scope>
    <source>
        <strain evidence="6 7">LNHT1506</strain>
    </source>
</reference>
<dbReference type="InterPro" id="IPR033133">
    <property type="entry name" value="PUM-HD"/>
</dbReference>
<feature type="compositionally biased region" description="Polar residues" evidence="4">
    <location>
        <begin position="234"/>
        <end position="246"/>
    </location>
</feature>
<feature type="compositionally biased region" description="Polar residues" evidence="4">
    <location>
        <begin position="396"/>
        <end position="407"/>
    </location>
</feature>
<dbReference type="PANTHER" id="PTHR12537:SF13">
    <property type="entry name" value="PUMILIO HOMOLOGY DOMAIN FAMILY MEMBER 4"/>
    <property type="match status" value="1"/>
</dbReference>
<dbReference type="GO" id="GO:0010608">
    <property type="term" value="P:post-transcriptional regulation of gene expression"/>
    <property type="evidence" value="ECO:0007669"/>
    <property type="project" value="TreeGrafter"/>
</dbReference>
<feature type="region of interest" description="Disordered" evidence="4">
    <location>
        <begin position="396"/>
        <end position="470"/>
    </location>
</feature>
<feature type="compositionally biased region" description="Polar residues" evidence="4">
    <location>
        <begin position="416"/>
        <end position="453"/>
    </location>
</feature>
<dbReference type="Gene3D" id="1.25.10.10">
    <property type="entry name" value="Leucine-rich Repeat Variant"/>
    <property type="match status" value="1"/>
</dbReference>
<dbReference type="PROSITE" id="PS50303">
    <property type="entry name" value="PUM_HD"/>
    <property type="match status" value="1"/>
</dbReference>
<feature type="repeat" description="Pumilio" evidence="3">
    <location>
        <begin position="721"/>
        <end position="756"/>
    </location>
</feature>
<protein>
    <recommendedName>
        <fullName evidence="5">PUM-HD domain-containing protein</fullName>
    </recommendedName>
</protein>
<dbReference type="InterPro" id="IPR016024">
    <property type="entry name" value="ARM-type_fold"/>
</dbReference>
<feature type="domain" description="PUM-HD" evidence="5">
    <location>
        <begin position="591"/>
        <end position="928"/>
    </location>
</feature>
<gene>
    <name evidence="6" type="ORF">AMS68_007807</name>
</gene>
<feature type="region of interest" description="Disordered" evidence="4">
    <location>
        <begin position="60"/>
        <end position="90"/>
    </location>
</feature>
<dbReference type="EMBL" id="CP051143">
    <property type="protein sequence ID" value="QIX02290.1"/>
    <property type="molecule type" value="Genomic_DNA"/>
</dbReference>
<dbReference type="PROSITE" id="PS50302">
    <property type="entry name" value="PUM"/>
    <property type="match status" value="8"/>
</dbReference>
<feature type="repeat" description="Pumilio" evidence="3">
    <location>
        <begin position="648"/>
        <end position="683"/>
    </location>
</feature>
<keyword evidence="1" id="KW-0677">Repeat</keyword>
<dbReference type="InterPro" id="IPR001313">
    <property type="entry name" value="Pumilio_RNA-bd_rpt"/>
</dbReference>
<dbReference type="FunFam" id="1.25.10.10:FF:000237">
    <property type="entry name" value="Pumilio homolog 9"/>
    <property type="match status" value="1"/>
</dbReference>
<organism evidence="6 7">
    <name type="scientific">Peltaster fructicola</name>
    <dbReference type="NCBI Taxonomy" id="286661"/>
    <lineage>
        <taxon>Eukaryota</taxon>
        <taxon>Fungi</taxon>
        <taxon>Dikarya</taxon>
        <taxon>Ascomycota</taxon>
        <taxon>Pezizomycotina</taxon>
        <taxon>Dothideomycetes</taxon>
        <taxon>Dothideomycetes incertae sedis</taxon>
        <taxon>Peltaster</taxon>
    </lineage>
</organism>
<feature type="repeat" description="Pumilio" evidence="3">
    <location>
        <begin position="793"/>
        <end position="828"/>
    </location>
</feature>
<accession>A0A6H0Y6R1</accession>
<dbReference type="GO" id="GO:0005737">
    <property type="term" value="C:cytoplasm"/>
    <property type="evidence" value="ECO:0007669"/>
    <property type="project" value="TreeGrafter"/>
</dbReference>
<evidence type="ECO:0000256" key="1">
    <source>
        <dbReference type="ARBA" id="ARBA00022737"/>
    </source>
</evidence>
<evidence type="ECO:0000313" key="7">
    <source>
        <dbReference type="Proteomes" id="UP000503462"/>
    </source>
</evidence>
<evidence type="ECO:0000256" key="4">
    <source>
        <dbReference type="SAM" id="MobiDB-lite"/>
    </source>
</evidence>
<dbReference type="OrthoDB" id="668540at2759"/>
<evidence type="ECO:0000313" key="6">
    <source>
        <dbReference type="EMBL" id="QIX02290.1"/>
    </source>
</evidence>
<sequence length="1031" mass="113200">MFDPVYLCAVCALSVFIEPRKCAIPDTSARGTGPDFRECFAALKTTWELCNMAFSAFRGTTSPRDEPSYPVHATNPLSPPRNSNRLSGGVMSSAAESRAGLQRRFTTNALPTLSPIGQQRLQAVGEIKQSEQKSRFYESLLAEQRRIQAYIEQIDPETRREVDENLRHEHAVSQMIAQSEPTTPPDYSDAFPSAFSKPNRYSMTSLTSAPSMFTRPNRASTQFTSPPMGLSRLYNGSNNLPSQSVPGSRRHSDDEEDIDDLMPSYDAQRTVTNPNRNSLPVTRHDRQQASVPDLSSVLGPVNTTGFLFGENKRTSITSKSIHTSPQDGKTYLQVQHTADGFPKLIRREENGTDAATIELASPKQETQSIAARNRISLPPTALRNNDANIAGISGVLNSNEKTYPNNRRSIEARPSLKTTPPRSLANGNLQAPYSTNDVPTLKSINASVTSPSTRALDAHSGHNKNSSIHSAGYHASHKSQDFGSEADINMSSPKSGLHASAMPFGPTGSVTSADMTNDTTAMQYGQPAFYGGYGVNMLSNGFAAMNFNGQTNQWQQPSFQPNTYNGYAVYQNQSQAVTGAPRAAAAAESHRPYTRARNTDDSTVVSNLQIHDVRGKVFELCTDQHGCRFLQRKLDDRDPATLNIIFEEVRPKIYQLMIDPFGNYLCQKLLEYCSDQQRTELIDGTTNRMAEIALNQHGTRALQKMIEFIVTEEQTELIIEALRFKVVMLIQDLNGNHVIQKCLNHLKSADAQFIFDAVGANCVTVGTHRHGCCVLQRCIDHATGTQKGTLVAQITSNAMTLIQDPFGNYVIQYILDIAEPAFTEPLCKAFLGSICLLSTQKFSSNVIEKCIRCASKDTKDLIINEISIPGNLETMLRDSYANYVVQTAIDYASDDIKPKFVANIRPLLNAVRHTPYGRRIQSKINDYDGQIPGAASPAERLNAGMNNTTPNGILASYGAYGPPNSARNNRMGFIGAPPAWNLNGNNTIPVSGVGSGLSVNGYSNHMMDPSAANYNAQTFNARPSQANYRFF</sequence>
<dbReference type="Pfam" id="PF00806">
    <property type="entry name" value="PUF"/>
    <property type="match status" value="8"/>
</dbReference>
<dbReference type="CDD" id="cd07920">
    <property type="entry name" value="Pumilio"/>
    <property type="match status" value="1"/>
</dbReference>
<dbReference type="InterPro" id="IPR011989">
    <property type="entry name" value="ARM-like"/>
</dbReference>
<dbReference type="GO" id="GO:0003729">
    <property type="term" value="F:mRNA binding"/>
    <property type="evidence" value="ECO:0007669"/>
    <property type="project" value="TreeGrafter"/>
</dbReference>
<name>A0A6H0Y6R1_9PEZI</name>
<dbReference type="AlphaFoldDB" id="A0A6H0Y6R1"/>